<name>A0AAD1XGH0_EUPCR</name>
<organism evidence="1 2">
    <name type="scientific">Euplotes crassus</name>
    <dbReference type="NCBI Taxonomy" id="5936"/>
    <lineage>
        <taxon>Eukaryota</taxon>
        <taxon>Sar</taxon>
        <taxon>Alveolata</taxon>
        <taxon>Ciliophora</taxon>
        <taxon>Intramacronucleata</taxon>
        <taxon>Spirotrichea</taxon>
        <taxon>Hypotrichia</taxon>
        <taxon>Euplotida</taxon>
        <taxon>Euplotidae</taxon>
        <taxon>Moneuplotes</taxon>
    </lineage>
</organism>
<dbReference type="InterPro" id="IPR032675">
    <property type="entry name" value="LRR_dom_sf"/>
</dbReference>
<keyword evidence="2" id="KW-1185">Reference proteome</keyword>
<dbReference type="Gene3D" id="3.80.10.10">
    <property type="entry name" value="Ribonuclease Inhibitor"/>
    <property type="match status" value="1"/>
</dbReference>
<dbReference type="AlphaFoldDB" id="A0AAD1XGH0"/>
<sequence length="261" mass="30103">MEKLEEKETVIEQEKDILAKSKDRDYQIWIAAFIHSITGSDHISEKRADFEASDLPNNVGFNLGESEVQNFVLKLKPNPLIDIDSLEFYGITLRNKHFILDLSFPDKVRDLSFCIKNEGGFDISYYFKQIVKISSRVLQKVSFYKFHIKESQFKRLLASFKHVKSFHLDSCKFRIQTVTDFSYALKRTQIANISLNSSGLGVFNDWKNKPEEFQNLVASFSTSPDLKLSLTTLCIVFCKLNSSEVLQLLKKNGFDKCRIIS</sequence>
<accession>A0AAD1XGH0</accession>
<gene>
    <name evidence="1" type="ORF">ECRASSUSDP1_LOCUS12476</name>
</gene>
<dbReference type="Proteomes" id="UP001295684">
    <property type="component" value="Unassembled WGS sequence"/>
</dbReference>
<proteinExistence type="predicted"/>
<comment type="caution">
    <text evidence="1">The sequence shown here is derived from an EMBL/GenBank/DDBJ whole genome shotgun (WGS) entry which is preliminary data.</text>
</comment>
<reference evidence="1" key="1">
    <citation type="submission" date="2023-07" db="EMBL/GenBank/DDBJ databases">
        <authorList>
            <consortium name="AG Swart"/>
            <person name="Singh M."/>
            <person name="Singh A."/>
            <person name="Seah K."/>
            <person name="Emmerich C."/>
        </authorList>
    </citation>
    <scope>NUCLEOTIDE SEQUENCE</scope>
    <source>
        <strain evidence="1">DP1</strain>
    </source>
</reference>
<dbReference type="EMBL" id="CAMPGE010012389">
    <property type="protein sequence ID" value="CAI2371156.1"/>
    <property type="molecule type" value="Genomic_DNA"/>
</dbReference>
<evidence type="ECO:0000313" key="2">
    <source>
        <dbReference type="Proteomes" id="UP001295684"/>
    </source>
</evidence>
<protein>
    <submittedName>
        <fullName evidence="1">Uncharacterized protein</fullName>
    </submittedName>
</protein>
<evidence type="ECO:0000313" key="1">
    <source>
        <dbReference type="EMBL" id="CAI2371156.1"/>
    </source>
</evidence>